<feature type="compositionally biased region" description="Low complexity" evidence="1">
    <location>
        <begin position="72"/>
        <end position="93"/>
    </location>
</feature>
<sequence>MIQPISGTNNPYNVSQIHQVAQRPPQSQELEQVQPRPLQDAAIFQPSEAAQTAMASGYGPDALATSAPVAETLQATAPQPAEAPTTPSAAERAQNLYQQPESVIREFTQMASNSIQQGQQVDIMV</sequence>
<dbReference type="OrthoDB" id="9837848at2"/>
<evidence type="ECO:0000256" key="1">
    <source>
        <dbReference type="SAM" id="MobiDB-lite"/>
    </source>
</evidence>
<evidence type="ECO:0000313" key="3">
    <source>
        <dbReference type="Proteomes" id="UP000321899"/>
    </source>
</evidence>
<proteinExistence type="predicted"/>
<organism evidence="2 3">
    <name type="scientific">Desulfobotulus mexicanus</name>
    <dbReference type="NCBI Taxonomy" id="2586642"/>
    <lineage>
        <taxon>Bacteria</taxon>
        <taxon>Pseudomonadati</taxon>
        <taxon>Thermodesulfobacteriota</taxon>
        <taxon>Desulfobacteria</taxon>
        <taxon>Desulfobacterales</taxon>
        <taxon>Desulfobacteraceae</taxon>
        <taxon>Desulfobotulus</taxon>
    </lineage>
</organism>
<dbReference type="AlphaFoldDB" id="A0A5S5MDS7"/>
<feature type="region of interest" description="Disordered" evidence="1">
    <location>
        <begin position="1"/>
        <end position="35"/>
    </location>
</feature>
<gene>
    <name evidence="2" type="ORF">FIM25_13075</name>
</gene>
<dbReference type="RefSeq" id="WP_139450066.1">
    <property type="nucleotide sequence ID" value="NZ_VDMB01000019.1"/>
</dbReference>
<reference evidence="2 3" key="1">
    <citation type="submission" date="2019-06" db="EMBL/GenBank/DDBJ databases">
        <title>Desulfobotulus mexicanus sp. nov., a novel sulfate-reducing bacterium isolated from the sediment of an alkaline crater lake in Mexico.</title>
        <authorList>
            <person name="Hirschler-Rea A."/>
        </authorList>
    </citation>
    <scope>NUCLEOTIDE SEQUENCE [LARGE SCALE GENOMIC DNA]</scope>
    <source>
        <strain evidence="2 3">PAR22N</strain>
    </source>
</reference>
<dbReference type="EMBL" id="VDMB01000019">
    <property type="protein sequence ID" value="TYT73862.1"/>
    <property type="molecule type" value="Genomic_DNA"/>
</dbReference>
<accession>A0A5S5MDS7</accession>
<feature type="compositionally biased region" description="Polar residues" evidence="1">
    <location>
        <begin position="1"/>
        <end position="31"/>
    </location>
</feature>
<name>A0A5S5MDS7_9BACT</name>
<comment type="caution">
    <text evidence="2">The sequence shown here is derived from an EMBL/GenBank/DDBJ whole genome shotgun (WGS) entry which is preliminary data.</text>
</comment>
<protein>
    <submittedName>
        <fullName evidence="2">Uncharacterized protein</fullName>
    </submittedName>
</protein>
<evidence type="ECO:0000313" key="2">
    <source>
        <dbReference type="EMBL" id="TYT73862.1"/>
    </source>
</evidence>
<keyword evidence="3" id="KW-1185">Reference proteome</keyword>
<dbReference type="Proteomes" id="UP000321899">
    <property type="component" value="Unassembled WGS sequence"/>
</dbReference>
<feature type="region of interest" description="Disordered" evidence="1">
    <location>
        <begin position="51"/>
        <end position="94"/>
    </location>
</feature>